<protein>
    <submittedName>
        <fullName evidence="1">Uncharacterized protein</fullName>
    </submittedName>
</protein>
<dbReference type="AlphaFoldDB" id="A0AAP0LCZ6"/>
<proteinExistence type="predicted"/>
<organism evidence="1 2">
    <name type="scientific">Stephania yunnanensis</name>
    <dbReference type="NCBI Taxonomy" id="152371"/>
    <lineage>
        <taxon>Eukaryota</taxon>
        <taxon>Viridiplantae</taxon>
        <taxon>Streptophyta</taxon>
        <taxon>Embryophyta</taxon>
        <taxon>Tracheophyta</taxon>
        <taxon>Spermatophyta</taxon>
        <taxon>Magnoliopsida</taxon>
        <taxon>Ranunculales</taxon>
        <taxon>Menispermaceae</taxon>
        <taxon>Menispermoideae</taxon>
        <taxon>Cissampelideae</taxon>
        <taxon>Stephania</taxon>
    </lineage>
</organism>
<sequence>MKEGGWKVIPSFMPKRGKEGEDDHRWWWMVIGTLSMVGSHNSISNDSVHNGGDGGDKWWTVEFLDKSKLQVVDGGFKKVVNLYKSQKRPTISVPVVDFDADHDDVQNFIVEVNVGKMSGVVTRPYRHDGWPLRVRLPLAGINNNGADPCLKIELVQRCVAGVEEGTSTGEAVVGRVRVELVREGKLIGGGKECVNLVKTVQGSCVIEGQISIAINIIEDRRQRRNSSWAMLMNR</sequence>
<comment type="caution">
    <text evidence="1">The sequence shown here is derived from an EMBL/GenBank/DDBJ whole genome shotgun (WGS) entry which is preliminary data.</text>
</comment>
<accession>A0AAP0LCZ6</accession>
<evidence type="ECO:0000313" key="2">
    <source>
        <dbReference type="Proteomes" id="UP001420932"/>
    </source>
</evidence>
<gene>
    <name evidence="1" type="ORF">Syun_000338</name>
</gene>
<keyword evidence="2" id="KW-1185">Reference proteome</keyword>
<dbReference type="Proteomes" id="UP001420932">
    <property type="component" value="Unassembled WGS sequence"/>
</dbReference>
<reference evidence="1 2" key="1">
    <citation type="submission" date="2024-01" db="EMBL/GenBank/DDBJ databases">
        <title>Genome assemblies of Stephania.</title>
        <authorList>
            <person name="Yang L."/>
        </authorList>
    </citation>
    <scope>NUCLEOTIDE SEQUENCE [LARGE SCALE GENOMIC DNA]</scope>
    <source>
        <strain evidence="1">YNDBR</strain>
        <tissue evidence="1">Leaf</tissue>
    </source>
</reference>
<evidence type="ECO:0000313" key="1">
    <source>
        <dbReference type="EMBL" id="KAK9168198.1"/>
    </source>
</evidence>
<name>A0AAP0LCZ6_9MAGN</name>
<dbReference type="EMBL" id="JBBNAF010000001">
    <property type="protein sequence ID" value="KAK9168198.1"/>
    <property type="molecule type" value="Genomic_DNA"/>
</dbReference>